<dbReference type="KEGG" id="brz:CFK38_08190"/>
<dbReference type="AlphaFoldDB" id="A0A291GLX8"/>
<dbReference type="Proteomes" id="UP000218165">
    <property type="component" value="Chromosome"/>
</dbReference>
<dbReference type="EMBL" id="CP023563">
    <property type="protein sequence ID" value="ATG51512.1"/>
    <property type="molecule type" value="Genomic_DNA"/>
</dbReference>
<gene>
    <name evidence="1" type="ORF">CFK38_08190</name>
    <name evidence="2" type="ORF">CFK38_08200</name>
</gene>
<evidence type="ECO:0008006" key="4">
    <source>
        <dbReference type="Google" id="ProtNLM"/>
    </source>
</evidence>
<reference evidence="3" key="1">
    <citation type="submission" date="2017-09" db="EMBL/GenBank/DDBJ databases">
        <title>Brachybacterium sp. VM2412.</title>
        <authorList>
            <person name="Tak E.J."/>
            <person name="Bae J.-W."/>
        </authorList>
    </citation>
    <scope>NUCLEOTIDE SEQUENCE [LARGE SCALE GENOMIC DNA]</scope>
    <source>
        <strain evidence="3">VM2412</strain>
    </source>
</reference>
<evidence type="ECO:0000313" key="3">
    <source>
        <dbReference type="Proteomes" id="UP000218165"/>
    </source>
</evidence>
<protein>
    <recommendedName>
        <fullName evidence="4">WXG100 family type VII secretion target</fullName>
    </recommendedName>
</protein>
<reference evidence="2" key="2">
    <citation type="journal article" date="2018" name="Front. Microbiol.">
        <title>Phenotypic and Genomic Properties of Brachybacterium vulturis sp. nov. and Brachybacterium avium sp. nov.</title>
        <authorList>
            <person name="Tak E.J."/>
            <person name="Kim P.S."/>
            <person name="Hyun D.W."/>
            <person name="Kim H.S."/>
            <person name="Lee J.Y."/>
            <person name="Kang W."/>
            <person name="Sung H."/>
            <person name="Shin N.R."/>
            <person name="Kim M.S."/>
            <person name="Whon T.W."/>
            <person name="Bae J.W."/>
        </authorList>
    </citation>
    <scope>NUCLEOTIDE SEQUENCE</scope>
    <source>
        <strain evidence="2">VM2412</strain>
    </source>
</reference>
<evidence type="ECO:0000313" key="1">
    <source>
        <dbReference type="EMBL" id="ATG51512.1"/>
    </source>
</evidence>
<dbReference type="KEGG" id="brz:CFK38_08200"/>
<accession>A0A291GLX8</accession>
<evidence type="ECO:0000313" key="2">
    <source>
        <dbReference type="EMBL" id="ATG51513.1"/>
    </source>
</evidence>
<dbReference type="OrthoDB" id="5244663at2"/>
<keyword evidence="3" id="KW-1185">Reference proteome</keyword>
<dbReference type="EMBL" id="CP023563">
    <property type="protein sequence ID" value="ATG51513.1"/>
    <property type="molecule type" value="Genomic_DNA"/>
</dbReference>
<proteinExistence type="predicted"/>
<sequence length="89" mass="9691">MAFKGMNPEEGREIATAISEAGQKIMEIVGDMTPVVNGVEWVGADYDTYREEWNTFMGGPVANLVNGLQEKGKALETHAEQQDTTSNQG</sequence>
<dbReference type="Gene3D" id="1.10.287.1060">
    <property type="entry name" value="ESAT-6-like"/>
    <property type="match status" value="1"/>
</dbReference>
<name>A0A291GLX8_9MICO</name>
<dbReference type="RefSeq" id="WP_096802639.1">
    <property type="nucleotide sequence ID" value="NZ_CP023563.1"/>
</dbReference>
<organism evidence="2 3">
    <name type="scientific">Brachybacterium vulturis</name>
    <dbReference type="NCBI Taxonomy" id="2017484"/>
    <lineage>
        <taxon>Bacteria</taxon>
        <taxon>Bacillati</taxon>
        <taxon>Actinomycetota</taxon>
        <taxon>Actinomycetes</taxon>
        <taxon>Micrococcales</taxon>
        <taxon>Dermabacteraceae</taxon>
        <taxon>Brachybacterium</taxon>
    </lineage>
</organism>